<proteinExistence type="inferred from homology"/>
<keyword evidence="3" id="KW-0342">GTP-binding</keyword>
<feature type="coiled-coil region" evidence="4">
    <location>
        <begin position="206"/>
        <end position="242"/>
    </location>
</feature>
<dbReference type="Ensembl" id="ENSHHUT00000067660.1">
    <property type="protein sequence ID" value="ENSHHUP00000065443.1"/>
    <property type="gene ID" value="ENSHHUG00000038627.1"/>
</dbReference>
<dbReference type="PANTHER" id="PTHR10903:SF186">
    <property type="entry name" value="GTPASE IMAP FAMILY MEMBER 4-LIKE-RELATED"/>
    <property type="match status" value="1"/>
</dbReference>
<evidence type="ECO:0000256" key="1">
    <source>
        <dbReference type="ARBA" id="ARBA00008535"/>
    </source>
</evidence>
<dbReference type="PANTHER" id="PTHR10903">
    <property type="entry name" value="GTPASE, IMAP FAMILY MEMBER-RELATED"/>
    <property type="match status" value="1"/>
</dbReference>
<keyword evidence="5" id="KW-0812">Transmembrane</keyword>
<reference evidence="7" key="3">
    <citation type="submission" date="2025-09" db="UniProtKB">
        <authorList>
            <consortium name="Ensembl"/>
        </authorList>
    </citation>
    <scope>IDENTIFICATION</scope>
</reference>
<evidence type="ECO:0000313" key="8">
    <source>
        <dbReference type="Proteomes" id="UP000314982"/>
    </source>
</evidence>
<keyword evidence="4" id="KW-0175">Coiled coil</keyword>
<evidence type="ECO:0000313" key="7">
    <source>
        <dbReference type="Ensembl" id="ENSHHUP00000065443.1"/>
    </source>
</evidence>
<organism evidence="7 8">
    <name type="scientific">Hucho hucho</name>
    <name type="common">huchen</name>
    <dbReference type="NCBI Taxonomy" id="62062"/>
    <lineage>
        <taxon>Eukaryota</taxon>
        <taxon>Metazoa</taxon>
        <taxon>Chordata</taxon>
        <taxon>Craniata</taxon>
        <taxon>Vertebrata</taxon>
        <taxon>Euteleostomi</taxon>
        <taxon>Actinopterygii</taxon>
        <taxon>Neopterygii</taxon>
        <taxon>Teleostei</taxon>
        <taxon>Protacanthopterygii</taxon>
        <taxon>Salmoniformes</taxon>
        <taxon>Salmonidae</taxon>
        <taxon>Salmoninae</taxon>
        <taxon>Hucho</taxon>
    </lineage>
</organism>
<sequence length="318" mass="35350">MSSKFELRRNDTFRIVLVGKTGVGKSAAGNTILRRDAFVSKPSPSSVTTECKKGRWMSKVDGQWVAVIDTPGLFDTNCTKREAKINIAMCTSLSAPGPHVFLIVTPLCRFTPEEKEMVEIIQTTFGERAANYTMVLFTHGDQLGATSIEEYVKNTPLLLSFIKKCHGGYHVFNNKDKNPSQVTELLEKINMMVMRNGESCYTNKMFQEAERANEKKEERILKEIEEQKHRVMKELKEKLKAKFGEHLTEKEKLWKKQKGKPREQAERINYVIRLGIAGAGIGAALGIARGLVGMTAGAAVGAAVGAGVGTVINRRRSQ</sequence>
<comment type="similarity">
    <text evidence="1">Belongs to the TRAFAC class TrmE-Era-EngA-EngB-Septin-like GTPase superfamily. AIG1/Toc34/Toc159-like paraseptin GTPase family. IAN subfamily.</text>
</comment>
<feature type="transmembrane region" description="Helical" evidence="5">
    <location>
        <begin position="270"/>
        <end position="288"/>
    </location>
</feature>
<evidence type="ECO:0000256" key="2">
    <source>
        <dbReference type="ARBA" id="ARBA00022741"/>
    </source>
</evidence>
<keyword evidence="5" id="KW-0472">Membrane</keyword>
<dbReference type="GeneTree" id="ENSGT01120000271858"/>
<dbReference type="FunFam" id="3.40.50.300:FF:000366">
    <property type="entry name" value="GTPase, IMAP family member 2"/>
    <property type="match status" value="1"/>
</dbReference>
<dbReference type="Proteomes" id="UP000314982">
    <property type="component" value="Unassembled WGS sequence"/>
</dbReference>
<dbReference type="STRING" id="62062.ENSHHUP00000065443"/>
<name>A0A4W5PTD0_9TELE</name>
<dbReference type="PROSITE" id="PS51720">
    <property type="entry name" value="G_AIG1"/>
    <property type="match status" value="1"/>
</dbReference>
<keyword evidence="8" id="KW-1185">Reference proteome</keyword>
<dbReference type="Gene3D" id="3.40.50.300">
    <property type="entry name" value="P-loop containing nucleotide triphosphate hydrolases"/>
    <property type="match status" value="1"/>
</dbReference>
<dbReference type="InterPro" id="IPR045058">
    <property type="entry name" value="GIMA/IAN/Toc"/>
</dbReference>
<protein>
    <recommendedName>
        <fullName evidence="6">AIG1-type G domain-containing protein</fullName>
    </recommendedName>
</protein>
<evidence type="ECO:0000256" key="5">
    <source>
        <dbReference type="SAM" id="Phobius"/>
    </source>
</evidence>
<evidence type="ECO:0000256" key="3">
    <source>
        <dbReference type="ARBA" id="ARBA00023134"/>
    </source>
</evidence>
<evidence type="ECO:0000256" key="4">
    <source>
        <dbReference type="SAM" id="Coils"/>
    </source>
</evidence>
<feature type="domain" description="AIG1-type G" evidence="6">
    <location>
        <begin position="10"/>
        <end position="210"/>
    </location>
</feature>
<accession>A0A4W5PTD0</accession>
<reference evidence="8" key="1">
    <citation type="submission" date="2018-06" db="EMBL/GenBank/DDBJ databases">
        <title>Genome assembly of Danube salmon.</title>
        <authorList>
            <person name="Macqueen D.J."/>
            <person name="Gundappa M.K."/>
        </authorList>
    </citation>
    <scope>NUCLEOTIDE SEQUENCE [LARGE SCALE GENOMIC DNA]</scope>
</reference>
<evidence type="ECO:0000259" key="6">
    <source>
        <dbReference type="PROSITE" id="PS51720"/>
    </source>
</evidence>
<keyword evidence="5" id="KW-1133">Transmembrane helix</keyword>
<dbReference type="InterPro" id="IPR027417">
    <property type="entry name" value="P-loop_NTPase"/>
</dbReference>
<dbReference type="InterPro" id="IPR006703">
    <property type="entry name" value="G_AIG1"/>
</dbReference>
<dbReference type="SUPFAM" id="SSF52540">
    <property type="entry name" value="P-loop containing nucleoside triphosphate hydrolases"/>
    <property type="match status" value="1"/>
</dbReference>
<reference evidence="7" key="2">
    <citation type="submission" date="2025-08" db="UniProtKB">
        <authorList>
            <consortium name="Ensembl"/>
        </authorList>
    </citation>
    <scope>IDENTIFICATION</scope>
</reference>
<dbReference type="AlphaFoldDB" id="A0A4W5PTD0"/>
<dbReference type="Pfam" id="PF04548">
    <property type="entry name" value="AIG1"/>
    <property type="match status" value="1"/>
</dbReference>
<dbReference type="GO" id="GO:0005525">
    <property type="term" value="F:GTP binding"/>
    <property type="evidence" value="ECO:0007669"/>
    <property type="project" value="UniProtKB-KW"/>
</dbReference>
<dbReference type="CDD" id="cd01852">
    <property type="entry name" value="AIG1"/>
    <property type="match status" value="1"/>
</dbReference>
<keyword evidence="2" id="KW-0547">Nucleotide-binding</keyword>
<feature type="transmembrane region" description="Helical" evidence="5">
    <location>
        <begin position="294"/>
        <end position="312"/>
    </location>
</feature>